<accession>A0A226DB17</accession>
<dbReference type="OrthoDB" id="10059102at2759"/>
<dbReference type="Pfam" id="PF00431">
    <property type="entry name" value="CUB"/>
    <property type="match status" value="1"/>
</dbReference>
<protein>
    <submittedName>
        <fullName evidence="4">Embryonic protein UVS.2</fullName>
    </submittedName>
</protein>
<evidence type="ECO:0000313" key="5">
    <source>
        <dbReference type="Proteomes" id="UP000198287"/>
    </source>
</evidence>
<sequence>MKVDVPHVDYETCNRNYSGAIPPSCMPCYGEDGKDACPDGLGVGQNYTVSSAFVIVTLSVGSAPTHGFPLELFSSAYTDPIRNFSGFASLNTNSGNFSYPVGGSWYGSFENALFVINPIVPAMRTLMFTRMDVESSDDCGSDAVTIYNWFGNIPFGKLKRTKCYEILCGSTLPPLFTFESGVGLVTFVTDYRVTLTGFDFQWV</sequence>
<proteinExistence type="predicted"/>
<dbReference type="EMBL" id="LNIX01000027">
    <property type="protein sequence ID" value="OXA42098.1"/>
    <property type="molecule type" value="Genomic_DNA"/>
</dbReference>
<gene>
    <name evidence="4" type="ORF">Fcan01_23167</name>
</gene>
<dbReference type="InterPro" id="IPR035914">
    <property type="entry name" value="Sperma_CUB_dom_sf"/>
</dbReference>
<dbReference type="InterPro" id="IPR000859">
    <property type="entry name" value="CUB_dom"/>
</dbReference>
<dbReference type="CDD" id="cd00041">
    <property type="entry name" value="CUB"/>
    <property type="match status" value="1"/>
</dbReference>
<evidence type="ECO:0000259" key="3">
    <source>
        <dbReference type="Pfam" id="PF00431"/>
    </source>
</evidence>
<feature type="domain" description="CUB" evidence="3">
    <location>
        <begin position="91"/>
        <end position="201"/>
    </location>
</feature>
<keyword evidence="1" id="KW-0677">Repeat</keyword>
<dbReference type="Proteomes" id="UP000198287">
    <property type="component" value="Unassembled WGS sequence"/>
</dbReference>
<evidence type="ECO:0000256" key="1">
    <source>
        <dbReference type="ARBA" id="ARBA00022737"/>
    </source>
</evidence>
<organism evidence="4 5">
    <name type="scientific">Folsomia candida</name>
    <name type="common">Springtail</name>
    <dbReference type="NCBI Taxonomy" id="158441"/>
    <lineage>
        <taxon>Eukaryota</taxon>
        <taxon>Metazoa</taxon>
        <taxon>Ecdysozoa</taxon>
        <taxon>Arthropoda</taxon>
        <taxon>Hexapoda</taxon>
        <taxon>Collembola</taxon>
        <taxon>Entomobryomorpha</taxon>
        <taxon>Isotomoidea</taxon>
        <taxon>Isotomidae</taxon>
        <taxon>Proisotominae</taxon>
        <taxon>Folsomia</taxon>
    </lineage>
</organism>
<name>A0A226DB17_FOLCA</name>
<reference evidence="4 5" key="1">
    <citation type="submission" date="2015-12" db="EMBL/GenBank/DDBJ databases">
        <title>The genome of Folsomia candida.</title>
        <authorList>
            <person name="Faddeeva A."/>
            <person name="Derks M.F."/>
            <person name="Anvar Y."/>
            <person name="Smit S."/>
            <person name="Van Straalen N."/>
            <person name="Roelofs D."/>
        </authorList>
    </citation>
    <scope>NUCLEOTIDE SEQUENCE [LARGE SCALE GENOMIC DNA]</scope>
    <source>
        <strain evidence="4 5">VU population</strain>
        <tissue evidence="4">Whole body</tissue>
    </source>
</reference>
<keyword evidence="5" id="KW-1185">Reference proteome</keyword>
<keyword evidence="2" id="KW-1015">Disulfide bond</keyword>
<dbReference type="Gene3D" id="2.60.120.290">
    <property type="entry name" value="Spermadhesin, CUB domain"/>
    <property type="match status" value="1"/>
</dbReference>
<evidence type="ECO:0000313" key="4">
    <source>
        <dbReference type="EMBL" id="OXA42098.1"/>
    </source>
</evidence>
<dbReference type="AlphaFoldDB" id="A0A226DB17"/>
<dbReference type="SUPFAM" id="SSF49854">
    <property type="entry name" value="Spermadhesin, CUB domain"/>
    <property type="match status" value="1"/>
</dbReference>
<dbReference type="PANTHER" id="PTHR24251">
    <property type="entry name" value="OVOCHYMASE-RELATED"/>
    <property type="match status" value="1"/>
</dbReference>
<comment type="caution">
    <text evidence="4">The sequence shown here is derived from an EMBL/GenBank/DDBJ whole genome shotgun (WGS) entry which is preliminary data.</text>
</comment>
<evidence type="ECO:0000256" key="2">
    <source>
        <dbReference type="ARBA" id="ARBA00023157"/>
    </source>
</evidence>